<dbReference type="RefSeq" id="WP_345203449.1">
    <property type="nucleotide sequence ID" value="NZ_BAABHX010000003.1"/>
</dbReference>
<dbReference type="InterPro" id="IPR037026">
    <property type="entry name" value="Vgr_OB-fold_dom_sf"/>
</dbReference>
<feature type="compositionally biased region" description="Polar residues" evidence="1">
    <location>
        <begin position="607"/>
        <end position="632"/>
    </location>
</feature>
<name>A0ABP9M8B2_9FLAO</name>
<dbReference type="SUPFAM" id="SSF69255">
    <property type="entry name" value="gp5 N-terminal domain-like"/>
    <property type="match status" value="1"/>
</dbReference>
<dbReference type="Pfam" id="PF05954">
    <property type="entry name" value="Phage_GPD"/>
    <property type="match status" value="1"/>
</dbReference>
<feature type="region of interest" description="Disordered" evidence="1">
    <location>
        <begin position="591"/>
        <end position="632"/>
    </location>
</feature>
<feature type="compositionally biased region" description="Basic and acidic residues" evidence="1">
    <location>
        <begin position="591"/>
        <end position="606"/>
    </location>
</feature>
<sequence length="632" mass="70973">MENVHFDSSIFGTSRGFEDWLHDKTNPLVYCLLTLDGKKFLAKNSYTVELHQKTLNHDSFSITVPDDSLDSFEGYVMENSKNLLGKEIEITYWRFGKTQHYFKGIIGKIRNRKDEGGGYGDLHITGYAPSILLENGKDCQSFEEKTLEQIVKQVTEDYPQEAKVEISSNYLNAYNKNPLPYTVQYKESDYEFLKRLAIRHGEFFYYNGEKLIFGNAVQPILKLGENIDLIDVEFEMWMQAQEFVFTGYDTQSGSKIERDSGSEKSEFKENPFQSIAVNASKNIFRKKPKMHFNHTGIQDRSEGQLAEAVRLEKEKRENLMQVKGRSKTPELKIGGRAELSDINGKAMETYRIIEIRHVYEPGDYYNEFVGVPDLFNAAPYIDTEAVPKGEEQPARVMDNNDPTGGGRIKVQFPWQEDKNQTTPWIRLIQPHSGAGKGFHFIPEIGEEVLVGHESGNAEKPFVMGTHYNGSETSSYHTSGNDKKVIHTRSGTKIILNDAEGSVFIEDPSGNTYLMDGQGNINVNAPNDMNFTAGKNVTITAGMNITASAGANISETAGLNHSSFAGAMMMQNAIADYSLMAANIMEVAQGERNSKAKEMNESAENKEVSVQGNNNWHTQGEFNNNSGQNSKSH</sequence>
<dbReference type="Gene3D" id="3.55.50.10">
    <property type="entry name" value="Baseplate protein-like domains"/>
    <property type="match status" value="1"/>
</dbReference>
<dbReference type="Pfam" id="PF04717">
    <property type="entry name" value="Phage_base_V"/>
    <property type="match status" value="1"/>
</dbReference>
<dbReference type="Gene3D" id="2.40.50.230">
    <property type="entry name" value="Gp5 N-terminal domain"/>
    <property type="match status" value="1"/>
</dbReference>
<dbReference type="SUPFAM" id="SSF69349">
    <property type="entry name" value="Phage fibre proteins"/>
    <property type="match status" value="1"/>
</dbReference>
<evidence type="ECO:0000256" key="1">
    <source>
        <dbReference type="SAM" id="MobiDB-lite"/>
    </source>
</evidence>
<protein>
    <submittedName>
        <fullName evidence="3">Phage baseplate assembly protein V</fullName>
    </submittedName>
</protein>
<proteinExistence type="predicted"/>
<evidence type="ECO:0000313" key="4">
    <source>
        <dbReference type="Proteomes" id="UP001500353"/>
    </source>
</evidence>
<dbReference type="SUPFAM" id="SSF69279">
    <property type="entry name" value="Phage tail proteins"/>
    <property type="match status" value="1"/>
</dbReference>
<dbReference type="InterPro" id="IPR006531">
    <property type="entry name" value="Gp5/Vgr_OB"/>
</dbReference>
<dbReference type="EMBL" id="BAABHX010000003">
    <property type="protein sequence ID" value="GAA5092378.1"/>
    <property type="molecule type" value="Genomic_DNA"/>
</dbReference>
<dbReference type="Proteomes" id="UP001500353">
    <property type="component" value="Unassembled WGS sequence"/>
</dbReference>
<organism evidence="3 4">
    <name type="scientific">Chryseobacterium ginsengisoli</name>
    <dbReference type="NCBI Taxonomy" id="363853"/>
    <lineage>
        <taxon>Bacteria</taxon>
        <taxon>Pseudomonadati</taxon>
        <taxon>Bacteroidota</taxon>
        <taxon>Flavobacteriia</taxon>
        <taxon>Flavobacteriales</taxon>
        <taxon>Weeksellaceae</taxon>
        <taxon>Chryseobacterium group</taxon>
        <taxon>Chryseobacterium</taxon>
    </lineage>
</organism>
<accession>A0ABP9M8B2</accession>
<dbReference type="Gene3D" id="4.10.220.110">
    <property type="match status" value="1"/>
</dbReference>
<reference evidence="4" key="1">
    <citation type="journal article" date="2019" name="Int. J. Syst. Evol. Microbiol.">
        <title>The Global Catalogue of Microorganisms (GCM) 10K type strain sequencing project: providing services to taxonomists for standard genome sequencing and annotation.</title>
        <authorList>
            <consortium name="The Broad Institute Genomics Platform"/>
            <consortium name="The Broad Institute Genome Sequencing Center for Infectious Disease"/>
            <person name="Wu L."/>
            <person name="Ma J."/>
        </authorList>
    </citation>
    <scope>NUCLEOTIDE SEQUENCE [LARGE SCALE GENOMIC DNA]</scope>
    <source>
        <strain evidence="4">JCM 18019</strain>
    </source>
</reference>
<evidence type="ECO:0000313" key="3">
    <source>
        <dbReference type="EMBL" id="GAA5092378.1"/>
    </source>
</evidence>
<dbReference type="Gene3D" id="2.30.110.50">
    <property type="match status" value="1"/>
</dbReference>
<evidence type="ECO:0000259" key="2">
    <source>
        <dbReference type="Pfam" id="PF04717"/>
    </source>
</evidence>
<gene>
    <name evidence="3" type="ORF">GCM10023210_21200</name>
</gene>
<feature type="domain" description="Gp5/Type VI secretion system Vgr protein OB-fold" evidence="2">
    <location>
        <begin position="392"/>
        <end position="467"/>
    </location>
</feature>
<comment type="caution">
    <text evidence="3">The sequence shown here is derived from an EMBL/GenBank/DDBJ whole genome shotgun (WGS) entry which is preliminary data.</text>
</comment>
<keyword evidence="4" id="KW-1185">Reference proteome</keyword>